<dbReference type="Pfam" id="PF00085">
    <property type="entry name" value="Thioredoxin"/>
    <property type="match status" value="1"/>
</dbReference>
<dbReference type="PROSITE" id="PS51352">
    <property type="entry name" value="THIOREDOXIN_2"/>
    <property type="match status" value="1"/>
</dbReference>
<sequence>MAYREAYEVVEPARADVDAAPGTVLLEFGAPWCGHCRAAQPALRALLAGYSDVIHVKVEDGRGKPLGRAFGVKLWPTLVVLRAGEELARVVRPVSIEDLAPLAAALDE</sequence>
<name>A0ABT6MWB3_9GAMM</name>
<dbReference type="EMBL" id="JARYGX010000032">
    <property type="protein sequence ID" value="MDH7454730.1"/>
    <property type="molecule type" value="Genomic_DNA"/>
</dbReference>
<evidence type="ECO:0000313" key="3">
    <source>
        <dbReference type="Proteomes" id="UP001160550"/>
    </source>
</evidence>
<keyword evidence="3" id="KW-1185">Reference proteome</keyword>
<evidence type="ECO:0000259" key="1">
    <source>
        <dbReference type="PROSITE" id="PS51352"/>
    </source>
</evidence>
<proteinExistence type="predicted"/>
<accession>A0ABT6MWB3</accession>
<reference evidence="2" key="2">
    <citation type="submission" date="2023-04" db="EMBL/GenBank/DDBJ databases">
        <authorList>
            <person name="Sun J.-Q."/>
        </authorList>
    </citation>
    <scope>NUCLEOTIDE SEQUENCE</scope>
    <source>
        <strain evidence="2">CC-YY355</strain>
    </source>
</reference>
<reference evidence="2" key="1">
    <citation type="journal article" date="2007" name="Int. J. Syst. Evol. Microbiol.">
        <title>Luteimonas composti sp. nov., a moderately thermophilic bacterium isolated from food waste.</title>
        <authorList>
            <person name="Young C.C."/>
            <person name="Kampfer P."/>
            <person name="Chen W.M."/>
            <person name="Yen W.S."/>
            <person name="Arun A.B."/>
            <person name="Lai W.A."/>
            <person name="Shen F.T."/>
            <person name="Rekha P.D."/>
            <person name="Lin K.Y."/>
            <person name="Chou J.H."/>
        </authorList>
    </citation>
    <scope>NUCLEOTIDE SEQUENCE</scope>
    <source>
        <strain evidence="2">CC-YY355</strain>
    </source>
</reference>
<evidence type="ECO:0000313" key="2">
    <source>
        <dbReference type="EMBL" id="MDH7454730.1"/>
    </source>
</evidence>
<dbReference type="SUPFAM" id="SSF52833">
    <property type="entry name" value="Thioredoxin-like"/>
    <property type="match status" value="1"/>
</dbReference>
<comment type="caution">
    <text evidence="2">The sequence shown here is derived from an EMBL/GenBank/DDBJ whole genome shotgun (WGS) entry which is preliminary data.</text>
</comment>
<dbReference type="PRINTS" id="PR00421">
    <property type="entry name" value="THIOREDOXIN"/>
</dbReference>
<protein>
    <submittedName>
        <fullName evidence="2">Thioredoxin family protein</fullName>
    </submittedName>
</protein>
<dbReference type="Gene3D" id="3.40.30.10">
    <property type="entry name" value="Glutaredoxin"/>
    <property type="match status" value="1"/>
</dbReference>
<dbReference type="Proteomes" id="UP001160550">
    <property type="component" value="Unassembled WGS sequence"/>
</dbReference>
<organism evidence="2 3">
    <name type="scientific">Luteimonas composti</name>
    <dbReference type="NCBI Taxonomy" id="398257"/>
    <lineage>
        <taxon>Bacteria</taxon>
        <taxon>Pseudomonadati</taxon>
        <taxon>Pseudomonadota</taxon>
        <taxon>Gammaproteobacteria</taxon>
        <taxon>Lysobacterales</taxon>
        <taxon>Lysobacteraceae</taxon>
        <taxon>Luteimonas</taxon>
    </lineage>
</organism>
<dbReference type="CDD" id="cd02947">
    <property type="entry name" value="TRX_family"/>
    <property type="match status" value="1"/>
</dbReference>
<dbReference type="InterPro" id="IPR013766">
    <property type="entry name" value="Thioredoxin_domain"/>
</dbReference>
<dbReference type="InterPro" id="IPR036249">
    <property type="entry name" value="Thioredoxin-like_sf"/>
</dbReference>
<dbReference type="RefSeq" id="WP_280943957.1">
    <property type="nucleotide sequence ID" value="NZ_JARYGX010000032.1"/>
</dbReference>
<feature type="domain" description="Thioredoxin" evidence="1">
    <location>
        <begin position="1"/>
        <end position="108"/>
    </location>
</feature>
<gene>
    <name evidence="2" type="ORF">QF205_16910</name>
</gene>